<proteinExistence type="predicted"/>
<evidence type="ECO:0000313" key="3">
    <source>
        <dbReference type="Proteomes" id="UP000753256"/>
    </source>
</evidence>
<dbReference type="CDD" id="cd21808">
    <property type="entry name" value="ABC-2_lan_permease_MutG"/>
    <property type="match status" value="1"/>
</dbReference>
<keyword evidence="1" id="KW-1133">Transmembrane helix</keyword>
<feature type="transmembrane region" description="Helical" evidence="1">
    <location>
        <begin position="75"/>
        <end position="95"/>
    </location>
</feature>
<dbReference type="EMBL" id="DYUZ01000029">
    <property type="protein sequence ID" value="HJG37790.1"/>
    <property type="molecule type" value="Genomic_DNA"/>
</dbReference>
<reference evidence="2" key="2">
    <citation type="submission" date="2021-09" db="EMBL/GenBank/DDBJ databases">
        <authorList>
            <person name="Gilroy R."/>
        </authorList>
    </citation>
    <scope>NUCLEOTIDE SEQUENCE</scope>
    <source>
        <strain evidence="2">ChiHjej13B12-9602</strain>
    </source>
</reference>
<feature type="transmembrane region" description="Helical" evidence="1">
    <location>
        <begin position="42"/>
        <end position="63"/>
    </location>
</feature>
<feature type="transmembrane region" description="Helical" evidence="1">
    <location>
        <begin position="250"/>
        <end position="279"/>
    </location>
</feature>
<evidence type="ECO:0000313" key="2">
    <source>
        <dbReference type="EMBL" id="HJG37790.1"/>
    </source>
</evidence>
<evidence type="ECO:0000256" key="1">
    <source>
        <dbReference type="SAM" id="Phobius"/>
    </source>
</evidence>
<dbReference type="InterPro" id="IPR022294">
    <property type="entry name" value="ABC-transptr_permeasesu"/>
</dbReference>
<feature type="transmembrane region" description="Helical" evidence="1">
    <location>
        <begin position="186"/>
        <end position="207"/>
    </location>
</feature>
<organism evidence="2 3">
    <name type="scientific">Enorma phocaeensis</name>
    <dbReference type="NCBI Taxonomy" id="1871019"/>
    <lineage>
        <taxon>Bacteria</taxon>
        <taxon>Bacillati</taxon>
        <taxon>Actinomycetota</taxon>
        <taxon>Coriobacteriia</taxon>
        <taxon>Coriobacteriales</taxon>
        <taxon>Coriobacteriaceae</taxon>
        <taxon>Enorma</taxon>
    </lineage>
</organism>
<dbReference type="Proteomes" id="UP000753256">
    <property type="component" value="Unassembled WGS sequence"/>
</dbReference>
<keyword evidence="1" id="KW-0472">Membrane</keyword>
<gene>
    <name evidence="2" type="ORF">K8V70_08040</name>
</gene>
<dbReference type="Pfam" id="PF12730">
    <property type="entry name" value="ABC2_membrane_4"/>
    <property type="match status" value="1"/>
</dbReference>
<reference evidence="2" key="1">
    <citation type="journal article" date="2021" name="PeerJ">
        <title>Extensive microbial diversity within the chicken gut microbiome revealed by metagenomics and culture.</title>
        <authorList>
            <person name="Gilroy R."/>
            <person name="Ravi A."/>
            <person name="Getino M."/>
            <person name="Pursley I."/>
            <person name="Horton D.L."/>
            <person name="Alikhan N.F."/>
            <person name="Baker D."/>
            <person name="Gharbi K."/>
            <person name="Hall N."/>
            <person name="Watson M."/>
            <person name="Adriaenssens E.M."/>
            <person name="Foster-Nyarko E."/>
            <person name="Jarju S."/>
            <person name="Secka A."/>
            <person name="Antonio M."/>
            <person name="Oren A."/>
            <person name="Chaudhuri R.R."/>
            <person name="La Ragione R."/>
            <person name="Hildebrand F."/>
            <person name="Pallen M.J."/>
        </authorList>
    </citation>
    <scope>NUCLEOTIDE SEQUENCE</scope>
    <source>
        <strain evidence="2">ChiHjej13B12-9602</strain>
    </source>
</reference>
<dbReference type="RefSeq" id="WP_273190784.1">
    <property type="nucleotide sequence ID" value="NZ_DYUZ01000029.1"/>
</dbReference>
<feature type="transmembrane region" description="Helical" evidence="1">
    <location>
        <begin position="213"/>
        <end position="230"/>
    </location>
</feature>
<feature type="transmembrane region" description="Helical" evidence="1">
    <location>
        <begin position="156"/>
        <end position="179"/>
    </location>
</feature>
<dbReference type="AlphaFoldDB" id="A0A921LVF6"/>
<sequence length="289" mass="29184">MSTALARIDRSVHGATRMTPVPRMTLPCALQSEAARFVRSPLALVHLICAFTGGIACGAYFAYAPWDPAFGADAYVQLLGALMPLMASIVCGLNVDEERRAGRLANLTGAPSRAAAITAKAIVLWLAGAIALLLAVGIFAGALALAGRLALGLDTLMFSVAGLALGSTPLYLLFLAVALRTGRNAAIGVGAAGLGIGLFSVGGLAHGLMTGELTAATGGVLGLIPFAWPARLGSLAVEAGIAQMTGTVRVAAVTSLALGLTIAAATLAAAGFVALIAWFNRFEGDRDDA</sequence>
<keyword evidence="1" id="KW-0812">Transmembrane</keyword>
<feature type="transmembrane region" description="Helical" evidence="1">
    <location>
        <begin position="122"/>
        <end position="144"/>
    </location>
</feature>
<accession>A0A921LVF6</accession>
<name>A0A921LVF6_9ACTN</name>
<comment type="caution">
    <text evidence="2">The sequence shown here is derived from an EMBL/GenBank/DDBJ whole genome shotgun (WGS) entry which is preliminary data.</text>
</comment>
<protein>
    <submittedName>
        <fullName evidence="2">Lantibiotic ABC transporter permease</fullName>
    </submittedName>
</protein>